<dbReference type="Proteomes" id="UP000657918">
    <property type="component" value="Chromosome 8"/>
</dbReference>
<dbReference type="AlphaFoldDB" id="A0A835MT98"/>
<organism evidence="1 2">
    <name type="scientific">Salix dunnii</name>
    <dbReference type="NCBI Taxonomy" id="1413687"/>
    <lineage>
        <taxon>Eukaryota</taxon>
        <taxon>Viridiplantae</taxon>
        <taxon>Streptophyta</taxon>
        <taxon>Embryophyta</taxon>
        <taxon>Tracheophyta</taxon>
        <taxon>Spermatophyta</taxon>
        <taxon>Magnoliopsida</taxon>
        <taxon>eudicotyledons</taxon>
        <taxon>Gunneridae</taxon>
        <taxon>Pentapetalae</taxon>
        <taxon>rosids</taxon>
        <taxon>fabids</taxon>
        <taxon>Malpighiales</taxon>
        <taxon>Salicaceae</taxon>
        <taxon>Saliceae</taxon>
        <taxon>Salix</taxon>
    </lineage>
</organism>
<evidence type="ECO:0000313" key="2">
    <source>
        <dbReference type="Proteomes" id="UP000657918"/>
    </source>
</evidence>
<comment type="caution">
    <text evidence="1">The sequence shown here is derived from an EMBL/GenBank/DDBJ whole genome shotgun (WGS) entry which is preliminary data.</text>
</comment>
<proteinExistence type="predicted"/>
<protein>
    <submittedName>
        <fullName evidence="1">Uncharacterized protein</fullName>
    </submittedName>
</protein>
<keyword evidence="2" id="KW-1185">Reference proteome</keyword>
<reference evidence="1 2" key="1">
    <citation type="submission" date="2020-10" db="EMBL/GenBank/DDBJ databases">
        <title>Plant Genome Project.</title>
        <authorList>
            <person name="Zhang R.-G."/>
        </authorList>
    </citation>
    <scope>NUCLEOTIDE SEQUENCE [LARGE SCALE GENOMIC DNA]</scope>
    <source>
        <strain evidence="1">FAFU-HL-1</strain>
        <tissue evidence="1">Leaf</tissue>
    </source>
</reference>
<accession>A0A835MT98</accession>
<dbReference type="EMBL" id="JADGMS010000008">
    <property type="protein sequence ID" value="KAF9676775.1"/>
    <property type="molecule type" value="Genomic_DNA"/>
</dbReference>
<name>A0A835MT98_9ROSI</name>
<sequence length="83" mass="9055">MFPPATSTQILPSGILYFVESCVDFAARVDRGTVDRKAARVERGAVDRKASSLYRKVVQCSPGFHADVAVAFSANGRIMHLEL</sequence>
<evidence type="ECO:0000313" key="1">
    <source>
        <dbReference type="EMBL" id="KAF9676775.1"/>
    </source>
</evidence>
<gene>
    <name evidence="1" type="ORF">SADUNF_Sadunf08G0038100</name>
</gene>